<protein>
    <submittedName>
        <fullName evidence="2">Peptidoglycan-binding domain 1 protein</fullName>
    </submittedName>
</protein>
<evidence type="ECO:0000313" key="3">
    <source>
        <dbReference type="Proteomes" id="UP000019151"/>
    </source>
</evidence>
<sequence length="398" mass="43307">MAYARTLLTGAVGEKYLGKPAPNKADDVRKLQTLFRKVFGSRAPAFKDGVYDDAVKEAITRFQSAWGGTPDGTVDPHGQTLKRIDRLANPLTLKPITLARVLEAYDKGKLVSDGGGYRIAYGTCDGGPLPPAASGYSPVLTVMTDANAIDVGGRPAYDVMNLANLAELLGIFDRLGVWGGVPVQIRIQLRYGPDVVTTSDPQLLTTPLLPHNGRMLPLDEENNGPKLTYQGDPAAADFHGRMFVQVPGFSKNLFVWAGQFETRNENRGFDCITYVGTTCGASNFHMAESADLAASLNATTVSVQHTEKDKKGKDVTTTVQLEQAEPKYVKEFFAGTAPDDYLMWSGGHIVLVSGGNVYEFKASEPSGYNCTPVDDWLEPYKQKRLTVRKLPERPARAN</sequence>
<dbReference type="Gene3D" id="1.10.101.10">
    <property type="entry name" value="PGBD-like superfamily/PGBD"/>
    <property type="match status" value="1"/>
</dbReference>
<proteinExistence type="predicted"/>
<dbReference type="InterPro" id="IPR036365">
    <property type="entry name" value="PGBD-like_sf"/>
</dbReference>
<gene>
    <name evidence="2" type="ORF">J421_2539</name>
</gene>
<keyword evidence="3" id="KW-1185">Reference proteome</keyword>
<feature type="domain" description="Peptidoglycan binding-like" evidence="1">
    <location>
        <begin position="25"/>
        <end position="76"/>
    </location>
</feature>
<accession>W0RH12</accession>
<dbReference type="Proteomes" id="UP000019151">
    <property type="component" value="Chromosome"/>
</dbReference>
<dbReference type="InParanoid" id="W0RH12"/>
<dbReference type="SUPFAM" id="SSF47090">
    <property type="entry name" value="PGBD-like"/>
    <property type="match status" value="1"/>
</dbReference>
<dbReference type="EMBL" id="CP007128">
    <property type="protein sequence ID" value="AHG90076.1"/>
    <property type="molecule type" value="Genomic_DNA"/>
</dbReference>
<dbReference type="InterPro" id="IPR002477">
    <property type="entry name" value="Peptidoglycan-bd-like"/>
</dbReference>
<dbReference type="STRING" id="861299.J421_2539"/>
<dbReference type="RefSeq" id="WP_025411551.1">
    <property type="nucleotide sequence ID" value="NZ_CP007128.1"/>
</dbReference>
<organism evidence="2 3">
    <name type="scientific">Gemmatirosa kalamazoonensis</name>
    <dbReference type="NCBI Taxonomy" id="861299"/>
    <lineage>
        <taxon>Bacteria</taxon>
        <taxon>Pseudomonadati</taxon>
        <taxon>Gemmatimonadota</taxon>
        <taxon>Gemmatimonadia</taxon>
        <taxon>Gemmatimonadales</taxon>
        <taxon>Gemmatimonadaceae</taxon>
        <taxon>Gemmatirosa</taxon>
    </lineage>
</organism>
<dbReference type="OrthoDB" id="9799970at2"/>
<evidence type="ECO:0000313" key="2">
    <source>
        <dbReference type="EMBL" id="AHG90076.1"/>
    </source>
</evidence>
<dbReference type="Pfam" id="PF01471">
    <property type="entry name" value="PG_binding_1"/>
    <property type="match status" value="1"/>
</dbReference>
<dbReference type="HOGENOM" id="CLU_692152_0_0_0"/>
<evidence type="ECO:0000259" key="1">
    <source>
        <dbReference type="Pfam" id="PF01471"/>
    </source>
</evidence>
<dbReference type="KEGG" id="gba:J421_2539"/>
<name>W0RH12_9BACT</name>
<dbReference type="InterPro" id="IPR036366">
    <property type="entry name" value="PGBDSf"/>
</dbReference>
<reference evidence="2 3" key="1">
    <citation type="journal article" date="2014" name="Genome Announc.">
        <title>Genome Sequence and Methylome of Soil Bacterium Gemmatirosa kalamazoonensis KBS708T, a Member of the Rarely Cultivated Gemmatimonadetes Phylum.</title>
        <authorList>
            <person name="Debruyn J.M."/>
            <person name="Radosevich M."/>
            <person name="Wommack K.E."/>
            <person name="Polson S.W."/>
            <person name="Hauser L.J."/>
            <person name="Fawaz M.N."/>
            <person name="Korlach J."/>
            <person name="Tsai Y.C."/>
        </authorList>
    </citation>
    <scope>NUCLEOTIDE SEQUENCE [LARGE SCALE GENOMIC DNA]</scope>
    <source>
        <strain evidence="2 3">KBS708</strain>
    </source>
</reference>
<dbReference type="AlphaFoldDB" id="W0RH12"/>